<feature type="transmembrane region" description="Helical" evidence="2">
    <location>
        <begin position="28"/>
        <end position="48"/>
    </location>
</feature>
<name>A0A8H2W8F4_9AGAM</name>
<keyword evidence="2" id="KW-0472">Membrane</keyword>
<feature type="region of interest" description="Disordered" evidence="1">
    <location>
        <begin position="101"/>
        <end position="153"/>
    </location>
</feature>
<dbReference type="EMBL" id="CAJMWT010000037">
    <property type="protein sequence ID" value="CAE6336893.1"/>
    <property type="molecule type" value="Genomic_DNA"/>
</dbReference>
<keyword evidence="2" id="KW-1133">Transmembrane helix</keyword>
<protein>
    <submittedName>
        <fullName evidence="3">Uncharacterized protein</fullName>
    </submittedName>
</protein>
<evidence type="ECO:0000313" key="3">
    <source>
        <dbReference type="EMBL" id="CAE6336893.1"/>
    </source>
</evidence>
<accession>A0A8H2W8F4</accession>
<dbReference type="AlphaFoldDB" id="A0A8H2W8F4"/>
<organism evidence="3 4">
    <name type="scientific">Rhizoctonia solani</name>
    <dbReference type="NCBI Taxonomy" id="456999"/>
    <lineage>
        <taxon>Eukaryota</taxon>
        <taxon>Fungi</taxon>
        <taxon>Dikarya</taxon>
        <taxon>Basidiomycota</taxon>
        <taxon>Agaricomycotina</taxon>
        <taxon>Agaricomycetes</taxon>
        <taxon>Cantharellales</taxon>
        <taxon>Ceratobasidiaceae</taxon>
        <taxon>Rhizoctonia</taxon>
    </lineage>
</organism>
<feature type="non-terminal residue" evidence="3">
    <location>
        <position position="153"/>
    </location>
</feature>
<sequence length="153" mass="16718">MGIATFFLYNPTRTTISGLAKVMLEEGLLYFVFLTVANVVNLAMFLMADISAQSSAAVFGQAVTMIMSQRIILNLQEWTGEPSQGPSRSRSAPDYAMHVLRETRSQGTPGPKVRDGWTESAHVQSAPGAWNNQKRGHHTRKTSSGVFALGEDD</sequence>
<evidence type="ECO:0000313" key="4">
    <source>
        <dbReference type="Proteomes" id="UP000663843"/>
    </source>
</evidence>
<evidence type="ECO:0000256" key="1">
    <source>
        <dbReference type="SAM" id="MobiDB-lite"/>
    </source>
</evidence>
<gene>
    <name evidence="3" type="ORF">RDB_LOCUS709</name>
</gene>
<keyword evidence="2" id="KW-0812">Transmembrane</keyword>
<dbReference type="Proteomes" id="UP000663843">
    <property type="component" value="Unassembled WGS sequence"/>
</dbReference>
<reference evidence="3" key="1">
    <citation type="submission" date="2021-01" db="EMBL/GenBank/DDBJ databases">
        <authorList>
            <person name="Kaushik A."/>
        </authorList>
    </citation>
    <scope>NUCLEOTIDE SEQUENCE</scope>
    <source>
        <strain evidence="3">AG2-2IIIB</strain>
    </source>
</reference>
<comment type="caution">
    <text evidence="3">The sequence shown here is derived from an EMBL/GenBank/DDBJ whole genome shotgun (WGS) entry which is preliminary data.</text>
</comment>
<proteinExistence type="predicted"/>
<evidence type="ECO:0000256" key="2">
    <source>
        <dbReference type="SAM" id="Phobius"/>
    </source>
</evidence>